<dbReference type="OrthoDB" id="9800873at2"/>
<evidence type="ECO:0000256" key="2">
    <source>
        <dbReference type="ARBA" id="ARBA00009142"/>
    </source>
</evidence>
<feature type="transmembrane region" description="Helical" evidence="8">
    <location>
        <begin position="171"/>
        <end position="188"/>
    </location>
</feature>
<keyword evidence="4 8" id="KW-1003">Cell membrane</keyword>
<dbReference type="PANTHER" id="PTHR30269">
    <property type="entry name" value="TRANSMEMBRANE PROTEIN YFCA"/>
    <property type="match status" value="1"/>
</dbReference>
<proteinExistence type="inferred from homology"/>
<gene>
    <name evidence="9" type="ORF">SAMN04490244_10521</name>
</gene>
<evidence type="ECO:0000256" key="6">
    <source>
        <dbReference type="ARBA" id="ARBA00022989"/>
    </source>
</evidence>
<evidence type="ECO:0000313" key="10">
    <source>
        <dbReference type="Proteomes" id="UP000198885"/>
    </source>
</evidence>
<evidence type="ECO:0000256" key="3">
    <source>
        <dbReference type="ARBA" id="ARBA00022448"/>
    </source>
</evidence>
<accession>A0A1H9U3R1</accession>
<dbReference type="Pfam" id="PF01925">
    <property type="entry name" value="TauE"/>
    <property type="match status" value="1"/>
</dbReference>
<keyword evidence="6 8" id="KW-1133">Transmembrane helix</keyword>
<dbReference type="EMBL" id="FOGU01000005">
    <property type="protein sequence ID" value="SES04200.1"/>
    <property type="molecule type" value="Genomic_DNA"/>
</dbReference>
<comment type="similarity">
    <text evidence="2 8">Belongs to the 4-toluene sulfonate uptake permease (TSUP) (TC 2.A.102) family.</text>
</comment>
<dbReference type="InterPro" id="IPR052017">
    <property type="entry name" value="TSUP"/>
</dbReference>
<evidence type="ECO:0000256" key="1">
    <source>
        <dbReference type="ARBA" id="ARBA00004651"/>
    </source>
</evidence>
<keyword evidence="10" id="KW-1185">Reference proteome</keyword>
<dbReference type="RefSeq" id="WP_092692567.1">
    <property type="nucleotide sequence ID" value="NZ_FOGU01000005.1"/>
</dbReference>
<feature type="transmembrane region" description="Helical" evidence="8">
    <location>
        <begin position="131"/>
        <end position="151"/>
    </location>
</feature>
<protein>
    <recommendedName>
        <fullName evidence="8">Probable membrane transporter protein</fullName>
    </recommendedName>
</protein>
<name>A0A1H9U3R1_9RHOB</name>
<dbReference type="Proteomes" id="UP000198885">
    <property type="component" value="Unassembled WGS sequence"/>
</dbReference>
<reference evidence="9 10" key="1">
    <citation type="submission" date="2016-10" db="EMBL/GenBank/DDBJ databases">
        <authorList>
            <person name="de Groot N.N."/>
        </authorList>
    </citation>
    <scope>NUCLEOTIDE SEQUENCE [LARGE SCALE GENOMIC DNA]</scope>
    <source>
        <strain evidence="9 10">DSM 23042</strain>
    </source>
</reference>
<keyword evidence="5 8" id="KW-0812">Transmembrane</keyword>
<evidence type="ECO:0000256" key="4">
    <source>
        <dbReference type="ARBA" id="ARBA00022475"/>
    </source>
</evidence>
<feature type="transmembrane region" description="Helical" evidence="8">
    <location>
        <begin position="200"/>
        <end position="218"/>
    </location>
</feature>
<evidence type="ECO:0000313" key="9">
    <source>
        <dbReference type="EMBL" id="SES04200.1"/>
    </source>
</evidence>
<dbReference type="AlphaFoldDB" id="A0A1H9U3R1"/>
<dbReference type="PANTHER" id="PTHR30269:SF32">
    <property type="entry name" value="MEMBRANE TRANSPORTER PROTEIN-RELATED"/>
    <property type="match status" value="1"/>
</dbReference>
<sequence length="249" mass="26004">METAVLAFAVGVTFVAGFVKGTVGFAMPMIMISGLASVLSPELALAALIPATVLSNVWQALRGGVAGAVAAARTHWRYIAIILVFIAGSAQLISVLPSSVMFLILGIPVMLFSIAQLAGWRLHIAAAQRRVAELAIGAFAGFVGGLSGVWGPPTVMYLTALETPKVEAIRIQGVVYGLGAIMLLAAHLQSGVLRAETAPLALGMIVPALTGMGVGFFFQDRLDQARFKRLTLIVLVVVGANLVRRGLMV</sequence>
<comment type="subcellular location">
    <subcellularLocation>
        <location evidence="1 8">Cell membrane</location>
        <topology evidence="1 8">Multi-pass membrane protein</topology>
    </subcellularLocation>
</comment>
<organism evidence="9 10">
    <name type="scientific">Tranquillimonas rosea</name>
    <dbReference type="NCBI Taxonomy" id="641238"/>
    <lineage>
        <taxon>Bacteria</taxon>
        <taxon>Pseudomonadati</taxon>
        <taxon>Pseudomonadota</taxon>
        <taxon>Alphaproteobacteria</taxon>
        <taxon>Rhodobacterales</taxon>
        <taxon>Roseobacteraceae</taxon>
        <taxon>Tranquillimonas</taxon>
    </lineage>
</organism>
<feature type="transmembrane region" description="Helical" evidence="8">
    <location>
        <begin position="230"/>
        <end position="247"/>
    </location>
</feature>
<keyword evidence="7 8" id="KW-0472">Membrane</keyword>
<evidence type="ECO:0000256" key="5">
    <source>
        <dbReference type="ARBA" id="ARBA00022692"/>
    </source>
</evidence>
<feature type="transmembrane region" description="Helical" evidence="8">
    <location>
        <begin position="75"/>
        <end position="94"/>
    </location>
</feature>
<dbReference type="InterPro" id="IPR002781">
    <property type="entry name" value="TM_pro_TauE-like"/>
</dbReference>
<feature type="transmembrane region" description="Helical" evidence="8">
    <location>
        <begin position="100"/>
        <end position="119"/>
    </location>
</feature>
<evidence type="ECO:0000256" key="7">
    <source>
        <dbReference type="ARBA" id="ARBA00023136"/>
    </source>
</evidence>
<keyword evidence="3" id="KW-0813">Transport</keyword>
<evidence type="ECO:0000256" key="8">
    <source>
        <dbReference type="RuleBase" id="RU363041"/>
    </source>
</evidence>
<dbReference type="GO" id="GO:0005886">
    <property type="term" value="C:plasma membrane"/>
    <property type="evidence" value="ECO:0007669"/>
    <property type="project" value="UniProtKB-SubCell"/>
</dbReference>